<dbReference type="GO" id="GO:0005344">
    <property type="term" value="F:oxygen carrier activity"/>
    <property type="evidence" value="ECO:0007669"/>
    <property type="project" value="UniProtKB-KW"/>
</dbReference>
<evidence type="ECO:0000259" key="7">
    <source>
        <dbReference type="PROSITE" id="PS50110"/>
    </source>
</evidence>
<dbReference type="PANTHER" id="PTHR37164">
    <property type="entry name" value="BACTERIOHEMERYTHRIN"/>
    <property type="match status" value="1"/>
</dbReference>
<dbReference type="CDD" id="cd00156">
    <property type="entry name" value="REC"/>
    <property type="match status" value="1"/>
</dbReference>
<dbReference type="InterPro" id="IPR050669">
    <property type="entry name" value="Hemerythrin"/>
</dbReference>
<keyword evidence="2" id="KW-0813">Transport</keyword>
<keyword evidence="4" id="KW-0408">Iron</keyword>
<gene>
    <name evidence="8" type="ORF">EMK97_14730</name>
</gene>
<dbReference type="InterPro" id="IPR012312">
    <property type="entry name" value="Hemerythrin-like"/>
</dbReference>
<dbReference type="RefSeq" id="WP_130603462.1">
    <property type="nucleotide sequence ID" value="NZ_CP034759.1"/>
</dbReference>
<dbReference type="SUPFAM" id="SSF47188">
    <property type="entry name" value="Hemerythrin-like"/>
    <property type="match status" value="1"/>
</dbReference>
<evidence type="ECO:0000256" key="2">
    <source>
        <dbReference type="ARBA" id="ARBA00022621"/>
    </source>
</evidence>
<keyword evidence="2" id="KW-0561">Oxygen transport</keyword>
<dbReference type="KEGG" id="lsd:EMK97_14730"/>
<dbReference type="InterPro" id="IPR011006">
    <property type="entry name" value="CheY-like_superfamily"/>
</dbReference>
<dbReference type="PANTHER" id="PTHR37164:SF1">
    <property type="entry name" value="BACTERIOHEMERYTHRIN"/>
    <property type="match status" value="1"/>
</dbReference>
<dbReference type="PROSITE" id="PS00550">
    <property type="entry name" value="HEMERYTHRINS"/>
    <property type="match status" value="1"/>
</dbReference>
<dbReference type="GO" id="GO:0046872">
    <property type="term" value="F:metal ion binding"/>
    <property type="evidence" value="ECO:0007669"/>
    <property type="project" value="UniProtKB-KW"/>
</dbReference>
<organism evidence="8 9">
    <name type="scientific">Litorilituus sediminis</name>
    <dbReference type="NCBI Taxonomy" id="718192"/>
    <lineage>
        <taxon>Bacteria</taxon>
        <taxon>Pseudomonadati</taxon>
        <taxon>Pseudomonadota</taxon>
        <taxon>Gammaproteobacteria</taxon>
        <taxon>Alteromonadales</taxon>
        <taxon>Colwelliaceae</taxon>
        <taxon>Litorilituus</taxon>
    </lineage>
</organism>
<evidence type="ECO:0000256" key="5">
    <source>
        <dbReference type="PROSITE-ProRule" id="PRU00169"/>
    </source>
</evidence>
<dbReference type="Pfam" id="PF01814">
    <property type="entry name" value="Hemerythrin"/>
    <property type="match status" value="1"/>
</dbReference>
<dbReference type="NCBIfam" id="TIGR02481">
    <property type="entry name" value="hemeryth_dom"/>
    <property type="match status" value="1"/>
</dbReference>
<dbReference type="InterPro" id="IPR001789">
    <property type="entry name" value="Sig_transdc_resp-reg_receiver"/>
</dbReference>
<dbReference type="InterPro" id="IPR016131">
    <property type="entry name" value="Haemerythrin_Fe_BS"/>
</dbReference>
<dbReference type="GO" id="GO:0000160">
    <property type="term" value="P:phosphorelay signal transduction system"/>
    <property type="evidence" value="ECO:0007669"/>
    <property type="project" value="InterPro"/>
</dbReference>
<dbReference type="Proteomes" id="UP000290244">
    <property type="component" value="Chromosome"/>
</dbReference>
<protein>
    <submittedName>
        <fullName evidence="8">Response regulator</fullName>
    </submittedName>
</protein>
<dbReference type="SUPFAM" id="SSF52172">
    <property type="entry name" value="CheY-like"/>
    <property type="match status" value="1"/>
</dbReference>
<dbReference type="PROSITE" id="PS50110">
    <property type="entry name" value="RESPONSE_REGULATORY"/>
    <property type="match status" value="1"/>
</dbReference>
<dbReference type="InterPro" id="IPR012827">
    <property type="entry name" value="Hemerythrin_metal-bd"/>
</dbReference>
<dbReference type="CDD" id="cd12107">
    <property type="entry name" value="Hemerythrin"/>
    <property type="match status" value="1"/>
</dbReference>
<dbReference type="Gene3D" id="1.20.120.50">
    <property type="entry name" value="Hemerythrin-like"/>
    <property type="match status" value="1"/>
</dbReference>
<name>A0A4P6P5Z1_9GAMM</name>
<dbReference type="EMBL" id="CP034759">
    <property type="protein sequence ID" value="QBG36884.1"/>
    <property type="molecule type" value="Genomic_DNA"/>
</dbReference>
<evidence type="ECO:0000313" key="8">
    <source>
        <dbReference type="EMBL" id="QBG36884.1"/>
    </source>
</evidence>
<evidence type="ECO:0000256" key="1">
    <source>
        <dbReference type="ARBA" id="ARBA00010587"/>
    </source>
</evidence>
<evidence type="ECO:0000256" key="6">
    <source>
        <dbReference type="SAM" id="Coils"/>
    </source>
</evidence>
<evidence type="ECO:0000256" key="4">
    <source>
        <dbReference type="ARBA" id="ARBA00023004"/>
    </source>
</evidence>
<keyword evidence="3" id="KW-0479">Metal-binding</keyword>
<dbReference type="OrthoDB" id="9802426at2"/>
<dbReference type="SMART" id="SM00448">
    <property type="entry name" value="REC"/>
    <property type="match status" value="1"/>
</dbReference>
<comment type="caution">
    <text evidence="5">Lacks conserved residue(s) required for the propagation of feature annotation.</text>
</comment>
<reference evidence="8 9" key="1">
    <citation type="submission" date="2018-12" db="EMBL/GenBank/DDBJ databases">
        <title>Complete genome of Litorilituus sediminis.</title>
        <authorList>
            <person name="Liu A."/>
            <person name="Rong J."/>
        </authorList>
    </citation>
    <scope>NUCLEOTIDE SEQUENCE [LARGE SCALE GENOMIC DNA]</scope>
    <source>
        <strain evidence="8 9">JCM 17549</strain>
    </source>
</reference>
<proteinExistence type="inferred from homology"/>
<sequence length="528" mass="60303">MKHMISANQPDVVMIYQDKDSVESAIEQIMSLELNFKTYKFDTNTLHDIVEMKPKVVLLSSNNVKSTIEFYIEYLEEYEQNIAPHSAILLINNRETACAYLACENGLFDNYAIINPLNEPFRLKLVLLHELKIIESHKNNSIERLIEGGEEQLASCIEHGVALKRSFQHQVQKCENNIVEAANKLEDAGKTKAALQNIAGISLNEMNDSVSQSIDSIVEQLIELKINNQSLKQNIESYHAPKRKSALGVNPKALSDEHSKSASYKILIAEPSDLFSRVIEEIFAETVFKYLLVNRGREAISQIEAFKPDVVLLAYDLPDVSGLDVTRHLRKIENNVPVIAYTHERDKSVLKQWIPLGLSGYLVKPSKKSAILKSVAKAVKEPAHVIHQQPDPATGDIRWLPEYSVGNHEIDEQHKMLFSMINEFFHQEGKSAALALFQSLSAYIDLHFDCEENLLRQINYPNTTEHVKKHDELRKKFLLIQEKLEDYDADVHHKIGIFLYNWLAKHILKADMEFREYALSIEESSFVI</sequence>
<keyword evidence="6" id="KW-0175">Coiled coil</keyword>
<feature type="coiled-coil region" evidence="6">
    <location>
        <begin position="164"/>
        <end position="234"/>
    </location>
</feature>
<dbReference type="AlphaFoldDB" id="A0A4P6P5Z1"/>
<feature type="domain" description="Response regulatory" evidence="7">
    <location>
        <begin position="265"/>
        <end position="379"/>
    </location>
</feature>
<dbReference type="NCBIfam" id="NF033749">
    <property type="entry name" value="bact_hemeryth"/>
    <property type="match status" value="1"/>
</dbReference>
<accession>A0A4P6P5Z1</accession>
<keyword evidence="9" id="KW-1185">Reference proteome</keyword>
<comment type="similarity">
    <text evidence="1">Belongs to the hemerythrin family.</text>
</comment>
<evidence type="ECO:0000256" key="3">
    <source>
        <dbReference type="ARBA" id="ARBA00022723"/>
    </source>
</evidence>
<dbReference type="InterPro" id="IPR035938">
    <property type="entry name" value="Hemerythrin-like_sf"/>
</dbReference>
<evidence type="ECO:0000313" key="9">
    <source>
        <dbReference type="Proteomes" id="UP000290244"/>
    </source>
</evidence>
<dbReference type="Gene3D" id="3.40.50.2300">
    <property type="match status" value="1"/>
</dbReference>
<dbReference type="Pfam" id="PF00072">
    <property type="entry name" value="Response_reg"/>
    <property type="match status" value="1"/>
</dbReference>